<dbReference type="AlphaFoldDB" id="A0AAU7ZD86"/>
<dbReference type="GO" id="GO:0006032">
    <property type="term" value="P:chitin catabolic process"/>
    <property type="evidence" value="ECO:0007669"/>
    <property type="project" value="UniProtKB-KW"/>
</dbReference>
<dbReference type="PANTHER" id="PTHR11177:SF317">
    <property type="entry name" value="CHITINASE 12-RELATED"/>
    <property type="match status" value="1"/>
</dbReference>
<keyword evidence="5 6" id="KW-0326">Glycosidase</keyword>
<sequence>MYIVVSSAHNWSVVWDKFIKGHYSFSKLRMSHTLSHGLFILALFMCASVTSHAAASPTQKQEIIAYIFPKDRTIAPGEVSAEKLTRINYAFADLQNGKIVEGFPHDAENFAALNALKHANPSLTVLVSVGGWTWSGNFSDMALTRQRRKIFIESTVQFIEKYKLDGLDVDWEYPGMTGDNHRFRPEDKQNYTLLLKELRARFNHEEKKLHRHLVTSIATGASTEFLEYTKMSKVQKYVDTVNLMSYDYYVPSWDKTTGHHAPLFTNPVDPKKISADRTIHEYESAGVPAKKLVLGVPFYGKSWTQVPDQNHGLFQPGKEAPDTYRPYSSLTSLQSSGYIRYWDAQASAPTLYNPDTQTFISYEDPESLKKKCEYVVDHKLAGIMFWEYSGDSANALLDSIDTGLQHHPATATESK</sequence>
<dbReference type="InterPro" id="IPR001223">
    <property type="entry name" value="Glyco_hydro18_cat"/>
</dbReference>
<comment type="similarity">
    <text evidence="7">Belongs to the glycosyl hydrolase 18 family.</text>
</comment>
<gene>
    <name evidence="9" type="ORF">RBB75_01500</name>
</gene>
<dbReference type="EC" id="3.2.1.14" evidence="2"/>
<evidence type="ECO:0000256" key="6">
    <source>
        <dbReference type="RuleBase" id="RU000489"/>
    </source>
</evidence>
<dbReference type="Gene3D" id="3.20.20.80">
    <property type="entry name" value="Glycosidases"/>
    <property type="match status" value="1"/>
</dbReference>
<dbReference type="InterPro" id="IPR001579">
    <property type="entry name" value="Glyco_hydro_18_chit_AS"/>
</dbReference>
<dbReference type="SUPFAM" id="SSF51445">
    <property type="entry name" value="(Trans)glycosidases"/>
    <property type="match status" value="1"/>
</dbReference>
<dbReference type="InterPro" id="IPR017853">
    <property type="entry name" value="GH"/>
</dbReference>
<name>A0AAU7ZD86_9BACT</name>
<keyword evidence="4" id="KW-0119">Carbohydrate metabolism</keyword>
<dbReference type="RefSeq" id="WP_353069296.1">
    <property type="nucleotide sequence ID" value="NZ_CP132932.1"/>
</dbReference>
<feature type="domain" description="GH18" evidence="8">
    <location>
        <begin position="61"/>
        <end position="407"/>
    </location>
</feature>
<dbReference type="PROSITE" id="PS01095">
    <property type="entry name" value="GH18_1"/>
    <property type="match status" value="1"/>
</dbReference>
<dbReference type="GO" id="GO:0008061">
    <property type="term" value="F:chitin binding"/>
    <property type="evidence" value="ECO:0007669"/>
    <property type="project" value="InterPro"/>
</dbReference>
<dbReference type="InterPro" id="IPR050314">
    <property type="entry name" value="Glycosyl_Hydrlase_18"/>
</dbReference>
<dbReference type="GO" id="GO:0005975">
    <property type="term" value="P:carbohydrate metabolic process"/>
    <property type="evidence" value="ECO:0007669"/>
    <property type="project" value="InterPro"/>
</dbReference>
<dbReference type="InterPro" id="IPR029070">
    <property type="entry name" value="Chitinase_insertion_sf"/>
</dbReference>
<protein>
    <recommendedName>
        <fullName evidence="2">chitinase</fullName>
        <ecNumber evidence="2">3.2.1.14</ecNumber>
    </recommendedName>
</protein>
<keyword evidence="4" id="KW-0146">Chitin degradation</keyword>
<evidence type="ECO:0000256" key="3">
    <source>
        <dbReference type="ARBA" id="ARBA00022801"/>
    </source>
</evidence>
<evidence type="ECO:0000313" key="9">
    <source>
        <dbReference type="EMBL" id="XCB27010.1"/>
    </source>
</evidence>
<evidence type="ECO:0000256" key="5">
    <source>
        <dbReference type="ARBA" id="ARBA00023295"/>
    </source>
</evidence>
<dbReference type="PROSITE" id="PS51910">
    <property type="entry name" value="GH18_2"/>
    <property type="match status" value="1"/>
</dbReference>
<accession>A0AAU7ZD86</accession>
<dbReference type="KEGG" id="temp:RBB75_01500"/>
<dbReference type="SMART" id="SM00636">
    <property type="entry name" value="Glyco_18"/>
    <property type="match status" value="1"/>
</dbReference>
<keyword evidence="3 6" id="KW-0378">Hydrolase</keyword>
<dbReference type="Pfam" id="PF00704">
    <property type="entry name" value="Glyco_hydro_18"/>
    <property type="match status" value="1"/>
</dbReference>
<dbReference type="Gene3D" id="3.10.50.10">
    <property type="match status" value="1"/>
</dbReference>
<proteinExistence type="inferred from homology"/>
<comment type="catalytic activity">
    <reaction evidence="1">
        <text>Random endo-hydrolysis of N-acetyl-beta-D-glucosaminide (1-&gt;4)-beta-linkages in chitin and chitodextrins.</text>
        <dbReference type="EC" id="3.2.1.14"/>
    </reaction>
</comment>
<dbReference type="SUPFAM" id="SSF54556">
    <property type="entry name" value="Chitinase insertion domain"/>
    <property type="match status" value="1"/>
</dbReference>
<dbReference type="CDD" id="cd06548">
    <property type="entry name" value="GH18_chitinase"/>
    <property type="match status" value="1"/>
</dbReference>
<evidence type="ECO:0000256" key="1">
    <source>
        <dbReference type="ARBA" id="ARBA00000822"/>
    </source>
</evidence>
<evidence type="ECO:0000259" key="8">
    <source>
        <dbReference type="PROSITE" id="PS51910"/>
    </source>
</evidence>
<dbReference type="EMBL" id="CP132932">
    <property type="protein sequence ID" value="XCB27010.1"/>
    <property type="molecule type" value="Genomic_DNA"/>
</dbReference>
<evidence type="ECO:0000256" key="4">
    <source>
        <dbReference type="ARBA" id="ARBA00023024"/>
    </source>
</evidence>
<dbReference type="GO" id="GO:0008843">
    <property type="term" value="F:endochitinase activity"/>
    <property type="evidence" value="ECO:0007669"/>
    <property type="project" value="UniProtKB-EC"/>
</dbReference>
<keyword evidence="4" id="KW-0624">Polysaccharide degradation</keyword>
<evidence type="ECO:0000256" key="2">
    <source>
        <dbReference type="ARBA" id="ARBA00012729"/>
    </source>
</evidence>
<dbReference type="InterPro" id="IPR011583">
    <property type="entry name" value="Chitinase_II/V-like_cat"/>
</dbReference>
<dbReference type="PANTHER" id="PTHR11177">
    <property type="entry name" value="CHITINASE"/>
    <property type="match status" value="1"/>
</dbReference>
<evidence type="ECO:0000256" key="7">
    <source>
        <dbReference type="RuleBase" id="RU004453"/>
    </source>
</evidence>
<reference evidence="9" key="1">
    <citation type="submission" date="2023-08" db="EMBL/GenBank/DDBJ databases">
        <authorList>
            <person name="Messyasz A."/>
            <person name="Mannisto M.K."/>
            <person name="Kerkhof L.J."/>
            <person name="Haggblom M."/>
        </authorList>
    </citation>
    <scope>NUCLEOTIDE SEQUENCE</scope>
    <source>
        <strain evidence="9">M8UP23</strain>
    </source>
</reference>
<organism evidence="9">
    <name type="scientific">Tunturiibacter empetritectus</name>
    <dbReference type="NCBI Taxonomy" id="3069691"/>
    <lineage>
        <taxon>Bacteria</taxon>
        <taxon>Pseudomonadati</taxon>
        <taxon>Acidobacteriota</taxon>
        <taxon>Terriglobia</taxon>
        <taxon>Terriglobales</taxon>
        <taxon>Acidobacteriaceae</taxon>
        <taxon>Tunturiibacter</taxon>
    </lineage>
</organism>
<reference evidence="9" key="2">
    <citation type="journal article" date="2024" name="Environ. Microbiol.">
        <title>Genome analysis and description of Tunturibacter gen. nov. expands the diversity of Terriglobia in tundra soils.</title>
        <authorList>
            <person name="Messyasz A."/>
            <person name="Mannisto M.K."/>
            <person name="Kerkhof L.J."/>
            <person name="Haggblom M.M."/>
        </authorList>
    </citation>
    <scope>NUCLEOTIDE SEQUENCE</scope>
    <source>
        <strain evidence="9">M8UP23</strain>
    </source>
</reference>